<evidence type="ECO:0000313" key="2">
    <source>
        <dbReference type="Proteomes" id="UP000664859"/>
    </source>
</evidence>
<protein>
    <submittedName>
        <fullName evidence="1">Uncharacterized protein</fullName>
    </submittedName>
</protein>
<dbReference type="AlphaFoldDB" id="A0A835YTN1"/>
<reference evidence="1" key="1">
    <citation type="submission" date="2021-02" db="EMBL/GenBank/DDBJ databases">
        <title>First Annotated Genome of the Yellow-green Alga Tribonema minus.</title>
        <authorList>
            <person name="Mahan K.M."/>
        </authorList>
    </citation>
    <scope>NUCLEOTIDE SEQUENCE</scope>
    <source>
        <strain evidence="1">UTEX B ZZ1240</strain>
    </source>
</reference>
<accession>A0A835YTN1</accession>
<keyword evidence="2" id="KW-1185">Reference proteome</keyword>
<evidence type="ECO:0000313" key="1">
    <source>
        <dbReference type="EMBL" id="KAG5176358.1"/>
    </source>
</evidence>
<organism evidence="1 2">
    <name type="scientific">Tribonema minus</name>
    <dbReference type="NCBI Taxonomy" id="303371"/>
    <lineage>
        <taxon>Eukaryota</taxon>
        <taxon>Sar</taxon>
        <taxon>Stramenopiles</taxon>
        <taxon>Ochrophyta</taxon>
        <taxon>PX clade</taxon>
        <taxon>Xanthophyceae</taxon>
        <taxon>Tribonematales</taxon>
        <taxon>Tribonemataceae</taxon>
        <taxon>Tribonema</taxon>
    </lineage>
</organism>
<comment type="caution">
    <text evidence="1">The sequence shown here is derived from an EMBL/GenBank/DDBJ whole genome shotgun (WGS) entry which is preliminary data.</text>
</comment>
<proteinExistence type="predicted"/>
<name>A0A835YTN1_9STRA</name>
<dbReference type="Proteomes" id="UP000664859">
    <property type="component" value="Unassembled WGS sequence"/>
</dbReference>
<dbReference type="EMBL" id="JAFCMP010000537">
    <property type="protein sequence ID" value="KAG5176358.1"/>
    <property type="molecule type" value="Genomic_DNA"/>
</dbReference>
<sequence length="211" mass="23101">MAKVAALRAATSPAAKLQADIDKANAAWTSADSATSMYAMKNDEQLREHTSLLDAARVPDKALGAVKVLDAIKSFYKEHGERFAAIWQHMAEQPRRHLLSAIAPHMPRHPGDKNAGGQRGSSAGISILAPEINQLQLATDPHHLLKLLDYIVTEDLAEQYLADRDMLKPLVAKGVLQMNMQERNKYAFMVGQSYVGQTSQLTSTADAQVRS</sequence>
<gene>
    <name evidence="1" type="ORF">JKP88DRAFT_249465</name>
</gene>